<dbReference type="Pfam" id="PF00512">
    <property type="entry name" value="HisKA"/>
    <property type="match status" value="1"/>
</dbReference>
<evidence type="ECO:0000256" key="4">
    <source>
        <dbReference type="ARBA" id="ARBA00022553"/>
    </source>
</evidence>
<evidence type="ECO:0000256" key="6">
    <source>
        <dbReference type="ARBA" id="ARBA00022741"/>
    </source>
</evidence>
<organism evidence="13 14">
    <name type="scientific">Croceivirga thetidis</name>
    <dbReference type="NCBI Taxonomy" id="2721623"/>
    <lineage>
        <taxon>Bacteria</taxon>
        <taxon>Pseudomonadati</taxon>
        <taxon>Bacteroidota</taxon>
        <taxon>Flavobacteriia</taxon>
        <taxon>Flavobacteriales</taxon>
        <taxon>Flavobacteriaceae</taxon>
        <taxon>Croceivirga</taxon>
    </lineage>
</organism>
<keyword evidence="8" id="KW-0067">ATP-binding</keyword>
<dbReference type="SMART" id="SM00387">
    <property type="entry name" value="HATPase_c"/>
    <property type="match status" value="1"/>
</dbReference>
<dbReference type="EMBL" id="JAAWWL010000001">
    <property type="protein sequence ID" value="NKI31043.1"/>
    <property type="molecule type" value="Genomic_DNA"/>
</dbReference>
<dbReference type="EC" id="2.7.13.3" evidence="3"/>
<evidence type="ECO:0000256" key="7">
    <source>
        <dbReference type="ARBA" id="ARBA00022777"/>
    </source>
</evidence>
<dbReference type="Gene3D" id="3.30.565.10">
    <property type="entry name" value="Histidine kinase-like ATPase, C-terminal domain"/>
    <property type="match status" value="1"/>
</dbReference>
<evidence type="ECO:0000256" key="5">
    <source>
        <dbReference type="ARBA" id="ARBA00022679"/>
    </source>
</evidence>
<dbReference type="Gene3D" id="1.10.287.130">
    <property type="match status" value="1"/>
</dbReference>
<evidence type="ECO:0000313" key="13">
    <source>
        <dbReference type="EMBL" id="NKI31043.1"/>
    </source>
</evidence>
<evidence type="ECO:0000256" key="9">
    <source>
        <dbReference type="ARBA" id="ARBA00023012"/>
    </source>
</evidence>
<dbReference type="PROSITE" id="PS50885">
    <property type="entry name" value="HAMP"/>
    <property type="match status" value="1"/>
</dbReference>
<dbReference type="PRINTS" id="PR00344">
    <property type="entry name" value="BCTRLSENSOR"/>
</dbReference>
<feature type="domain" description="Histidine kinase" evidence="11">
    <location>
        <begin position="261"/>
        <end position="468"/>
    </location>
</feature>
<protein>
    <recommendedName>
        <fullName evidence="3">histidine kinase</fullName>
        <ecNumber evidence="3">2.7.13.3</ecNumber>
    </recommendedName>
</protein>
<comment type="subcellular location">
    <subcellularLocation>
        <location evidence="2">Membrane</location>
    </subcellularLocation>
</comment>
<keyword evidence="9" id="KW-0902">Two-component regulatory system</keyword>
<evidence type="ECO:0000313" key="14">
    <source>
        <dbReference type="Proteomes" id="UP000718451"/>
    </source>
</evidence>
<accession>A0ABX1GMA9</accession>
<dbReference type="InterPro" id="IPR004358">
    <property type="entry name" value="Sig_transdc_His_kin-like_C"/>
</dbReference>
<keyword evidence="5" id="KW-0808">Transferase</keyword>
<comment type="catalytic activity">
    <reaction evidence="1">
        <text>ATP + protein L-histidine = ADP + protein N-phospho-L-histidine.</text>
        <dbReference type="EC" id="2.7.13.3"/>
    </reaction>
</comment>
<feature type="domain" description="HAMP" evidence="12">
    <location>
        <begin position="223"/>
        <end position="244"/>
    </location>
</feature>
<dbReference type="InterPro" id="IPR003594">
    <property type="entry name" value="HATPase_dom"/>
</dbReference>
<evidence type="ECO:0000256" key="3">
    <source>
        <dbReference type="ARBA" id="ARBA00012438"/>
    </source>
</evidence>
<dbReference type="RefSeq" id="WP_168552044.1">
    <property type="nucleotide sequence ID" value="NZ_JAAWWL010000001.1"/>
</dbReference>
<dbReference type="InterPro" id="IPR005467">
    <property type="entry name" value="His_kinase_dom"/>
</dbReference>
<dbReference type="PROSITE" id="PS50109">
    <property type="entry name" value="HIS_KIN"/>
    <property type="match status" value="1"/>
</dbReference>
<name>A0ABX1GMA9_9FLAO</name>
<dbReference type="InterPro" id="IPR036097">
    <property type="entry name" value="HisK_dim/P_sf"/>
</dbReference>
<evidence type="ECO:0000256" key="10">
    <source>
        <dbReference type="SAM" id="Phobius"/>
    </source>
</evidence>
<gene>
    <name evidence="13" type="ORF">HCU67_03750</name>
</gene>
<dbReference type="InterPro" id="IPR003661">
    <property type="entry name" value="HisK_dim/P_dom"/>
</dbReference>
<proteinExistence type="predicted"/>
<comment type="caution">
    <text evidence="13">The sequence shown here is derived from an EMBL/GenBank/DDBJ whole genome shotgun (WGS) entry which is preliminary data.</text>
</comment>
<keyword evidence="10" id="KW-0812">Transmembrane</keyword>
<keyword evidence="10" id="KW-1133">Transmembrane helix</keyword>
<dbReference type="Gene3D" id="6.10.340.10">
    <property type="match status" value="1"/>
</dbReference>
<dbReference type="Pfam" id="PF02518">
    <property type="entry name" value="HATPase_c"/>
    <property type="match status" value="1"/>
</dbReference>
<dbReference type="SMART" id="SM00388">
    <property type="entry name" value="HisKA"/>
    <property type="match status" value="1"/>
</dbReference>
<sequence length="468" mass="53367">MILLVVIASVLIAGVTIYQYREQSRDYHQERLERKEEQVLQSIDYVLRETTYEPTTENLKYIFRDEIYKIADVQNLNFNIYDLDGGLVKSSKPAFEADSVANCLDAEILNNLEISGTKRFVEEKKAAGANFQASYSYINSPNFKPIGIVNLPYFEDNTFNDMELREFLVRLAGVYLVMLISAIILSYFISKYITRSLETVANKLHLTNLTRRNEKIILENPTDEIGKLVNSYNDMIDELEESAAKLARSEREQAWREMAKQVAHEIKNPLTPMRLTVQSFERKFNPEDPKAEKKVKEFSKTLVQQIDTMTNIASAFSNFADMPAQQNETLNVVQVTKLALDIFHEPYIHFLADEEEIIAKLDRTQLIRVVTNLVKNAIQAVPEVENPRILVTVASKENFAKISVADNGIGIEDELKHKIFEPKFTTKSSGMGLGLGMVKNIVENYNGSIDFTSQQGKGTVFTVKFPRE</sequence>
<reference evidence="13 14" key="1">
    <citation type="submission" date="2020-04" db="EMBL/GenBank/DDBJ databases">
        <authorList>
            <person name="Yoon J."/>
        </authorList>
    </citation>
    <scope>NUCLEOTIDE SEQUENCE [LARGE SCALE GENOMIC DNA]</scope>
    <source>
        <strain evidence="13 14">DJ-13</strain>
    </source>
</reference>
<keyword evidence="14" id="KW-1185">Reference proteome</keyword>
<evidence type="ECO:0000256" key="8">
    <source>
        <dbReference type="ARBA" id="ARBA00022840"/>
    </source>
</evidence>
<dbReference type="Proteomes" id="UP000718451">
    <property type="component" value="Unassembled WGS sequence"/>
</dbReference>
<evidence type="ECO:0000256" key="2">
    <source>
        <dbReference type="ARBA" id="ARBA00004370"/>
    </source>
</evidence>
<dbReference type="CDD" id="cd00075">
    <property type="entry name" value="HATPase"/>
    <property type="match status" value="1"/>
</dbReference>
<keyword evidence="7" id="KW-0418">Kinase</keyword>
<feature type="transmembrane region" description="Helical" evidence="10">
    <location>
        <begin position="167"/>
        <end position="189"/>
    </location>
</feature>
<evidence type="ECO:0000256" key="1">
    <source>
        <dbReference type="ARBA" id="ARBA00000085"/>
    </source>
</evidence>
<keyword evidence="6" id="KW-0547">Nucleotide-binding</keyword>
<keyword evidence="10" id="KW-0472">Membrane</keyword>
<dbReference type="SUPFAM" id="SSF47384">
    <property type="entry name" value="Homodimeric domain of signal transducing histidine kinase"/>
    <property type="match status" value="1"/>
</dbReference>
<evidence type="ECO:0000259" key="12">
    <source>
        <dbReference type="PROSITE" id="PS50885"/>
    </source>
</evidence>
<evidence type="ECO:0000259" key="11">
    <source>
        <dbReference type="PROSITE" id="PS50109"/>
    </source>
</evidence>
<dbReference type="CDD" id="cd00082">
    <property type="entry name" value="HisKA"/>
    <property type="match status" value="1"/>
</dbReference>
<dbReference type="PANTHER" id="PTHR43065">
    <property type="entry name" value="SENSOR HISTIDINE KINASE"/>
    <property type="match status" value="1"/>
</dbReference>
<dbReference type="InterPro" id="IPR003660">
    <property type="entry name" value="HAMP_dom"/>
</dbReference>
<keyword evidence="4" id="KW-0597">Phosphoprotein</keyword>
<dbReference type="InterPro" id="IPR036890">
    <property type="entry name" value="HATPase_C_sf"/>
</dbReference>
<dbReference type="SUPFAM" id="SSF55874">
    <property type="entry name" value="ATPase domain of HSP90 chaperone/DNA topoisomerase II/histidine kinase"/>
    <property type="match status" value="1"/>
</dbReference>
<dbReference type="PANTHER" id="PTHR43065:SF10">
    <property type="entry name" value="PEROXIDE STRESS-ACTIVATED HISTIDINE KINASE MAK3"/>
    <property type="match status" value="1"/>
</dbReference>